<feature type="compositionally biased region" description="Polar residues" evidence="1">
    <location>
        <begin position="21"/>
        <end position="36"/>
    </location>
</feature>
<dbReference type="EMBL" id="JTBC02000002">
    <property type="protein sequence ID" value="PNO70953.1"/>
    <property type="molecule type" value="Genomic_DNA"/>
</dbReference>
<accession>A0A1C3HCC1</accession>
<evidence type="ECO:0000313" key="4">
    <source>
        <dbReference type="EMBL" id="SAY42703.1"/>
    </source>
</evidence>
<sequence length="72" mass="7852">MTWRYWAPASLLLLSACSAIQPTSTSPDWSQPQPATREQRQRIMAGESASSVLHEGNVGIGGTFDGSKIFDR</sequence>
<evidence type="ECO:0000313" key="5">
    <source>
        <dbReference type="Proteomes" id="UP000030378"/>
    </source>
</evidence>
<reference evidence="3" key="2">
    <citation type="submission" date="2017-12" db="EMBL/GenBank/DDBJ databases">
        <title>FDA dAtabase for Regulatory Grade micrObial Sequences (FDA-ARGOS): Supporting development and validation of Infectious Disease Dx tests.</title>
        <authorList>
            <person name="Campos J."/>
            <person name="Goldberg B."/>
            <person name="Tallon L.J."/>
            <person name="Sadzewicz L."/>
            <person name="Sengamalay N."/>
            <person name="Ott S."/>
            <person name="Godinez A."/>
            <person name="Nagaraj S."/>
            <person name="Vavikolanu K."/>
            <person name="Vyas G."/>
            <person name="Nadendla S."/>
            <person name="Aluvathingal J."/>
            <person name="Geyer C."/>
            <person name="Nandy P."/>
            <person name="Hobson J."/>
            <person name="Sichtig H."/>
        </authorList>
    </citation>
    <scope>NUCLEOTIDE SEQUENCE</scope>
    <source>
        <strain evidence="3">FDAARGOS_79</strain>
    </source>
</reference>
<protein>
    <recommendedName>
        <fullName evidence="6">Lipoprotein</fullName>
    </recommendedName>
</protein>
<evidence type="ECO:0000313" key="3">
    <source>
        <dbReference type="EMBL" id="PNO70953.1"/>
    </source>
</evidence>
<dbReference type="GeneID" id="98187885"/>
<evidence type="ECO:0000256" key="1">
    <source>
        <dbReference type="SAM" id="MobiDB-lite"/>
    </source>
</evidence>
<evidence type="ECO:0008006" key="6">
    <source>
        <dbReference type="Google" id="ProtNLM"/>
    </source>
</evidence>
<dbReference type="EMBL" id="LT575490">
    <property type="protein sequence ID" value="SAY42703.1"/>
    <property type="molecule type" value="Genomic_DNA"/>
</dbReference>
<dbReference type="PATRIC" id="fig|615.101.peg.5324"/>
<dbReference type="PROSITE" id="PS51257">
    <property type="entry name" value="PROKAR_LIPOPROTEIN"/>
    <property type="match status" value="1"/>
</dbReference>
<organism evidence="4">
    <name type="scientific">Serratia marcescens</name>
    <dbReference type="NCBI Taxonomy" id="615"/>
    <lineage>
        <taxon>Bacteria</taxon>
        <taxon>Pseudomonadati</taxon>
        <taxon>Pseudomonadota</taxon>
        <taxon>Gammaproteobacteria</taxon>
        <taxon>Enterobacterales</taxon>
        <taxon>Yersiniaceae</taxon>
        <taxon>Serratia</taxon>
    </lineage>
</organism>
<name>A0A1C3HCC1_SERMA</name>
<reference evidence="4" key="1">
    <citation type="submission" date="2016-05" db="EMBL/GenBank/DDBJ databases">
        <authorList>
            <person name="Cock P.J.A."/>
            <person name="Cock P.J.A."/>
        </authorList>
    </citation>
    <scope>NUCLEOTIDE SEQUENCE</scope>
    <source>
        <strain evidence="4">PWN146_assembly</strain>
    </source>
</reference>
<dbReference type="AlphaFoldDB" id="A0A1C3HCC1"/>
<feature type="chain" id="PRO_5015062242" description="Lipoprotein" evidence="2">
    <location>
        <begin position="21"/>
        <end position="72"/>
    </location>
</feature>
<reference evidence="5" key="3">
    <citation type="submission" date="2017-12" db="EMBL/GenBank/DDBJ databases">
        <title>FDA dAtabase for Regulatory Grade micrObial Sequences (FDA-ARGOS): Supporting development and validation of Infectious Disease Dx tests.</title>
        <authorList>
            <person name="Campos J."/>
            <person name="Goldberg B."/>
            <person name="Tallon L."/>
            <person name="Sadzewicz L."/>
            <person name="Sengamalay N."/>
            <person name="Ott S."/>
            <person name="Godinez A."/>
            <person name="Nagaraj S."/>
            <person name="Vavikolanu K."/>
            <person name="Vyas G."/>
            <person name="Nadendla S."/>
            <person name="Aluvathingal J."/>
            <person name="Geyer C."/>
            <person name="Nandy P."/>
            <person name="Hobson J."/>
            <person name="Sichtig H."/>
        </authorList>
    </citation>
    <scope>NUCLEOTIDE SEQUENCE [LARGE SCALE GENOMIC DNA]</scope>
    <source>
        <strain evidence="5">FDAARGOS_79</strain>
    </source>
</reference>
<dbReference type="RefSeq" id="WP_064291234.1">
    <property type="nucleotide sequence ID" value="NZ_BRPU01000009.1"/>
</dbReference>
<evidence type="ECO:0000256" key="2">
    <source>
        <dbReference type="SAM" id="SignalP"/>
    </source>
</evidence>
<feature type="region of interest" description="Disordered" evidence="1">
    <location>
        <begin position="21"/>
        <end position="48"/>
    </location>
</feature>
<dbReference type="Proteomes" id="UP000030378">
    <property type="component" value="Unassembled WGS sequence"/>
</dbReference>
<feature type="signal peptide" evidence="2">
    <location>
        <begin position="1"/>
        <end position="20"/>
    </location>
</feature>
<gene>
    <name evidence="3" type="ORF">MC70_013480</name>
    <name evidence="4" type="ORF">PWN146_01389</name>
</gene>
<keyword evidence="2" id="KW-0732">Signal</keyword>
<proteinExistence type="predicted"/>